<sequence length="1012" mass="112336">MGERRSKVSRSRSAFSLRGPKCGNSNMRTGSLGSNSRLPHGASSGGGGSSGAVEVSKHASRLATLSRLFKPWKWKRKKKSDKFEQTSRTLERKISMRATKEELIQRGVLLSDRELGSPTQKGETVTPPSPLPPSPSSSPQANGAVVSPDESEPDSTSVIASAAPASAGDEAAAPSSAASEAENPATAPPILLDMSSLHLSPVGHSGGGGGGGGEPPSLELLTLSALPEPPIAVSEIGPIPPPPMFSNPSPTLGLRFAEVASSLNLRFAAMAERNRQMAAAAASQEGSPAAPPTQQQQPPRQQTPLPPRRLVPPEGDDSDDSGVTGDICEAAAPARTGASPAGGGGDSGGPLVEEIPAKEPPRSSALPRKSALKKQQVNGAHATQQQLTAAQARLRPTRIHLSPSGAQSPLPPGLQLHEGSNKENHWPPHPRLPAPAVTTTQTQTRMAPSTGATTTGDDEQGRLAAKIARKDSLALKLSQRPDRQELIDKNILQMQSDRERQESREAVGNKLTSLLIITLASTDVHSLASAHCCHTLVSELTLAFTPQKQAQLSFRPTIEELKERKIIRFNDYVEVTQAQDYDRRADKPWTRLTPKDKDRTWFRRHVPFHLTSVKTPILSLYLFMTLTAPLMWYIAVTPITYLRMPEPKGHSHALFASPNNGSVAKDLLRIMLWTRSSPIWILQLNDSRNTEIVLKDCPAECLVTNDRRLIEYTDAVVFHTRTLDMADLPPKRFSWQKWVFFVLESPPHTRFTDFHITYHMFNWTMTYRRDSDVYAPYGRIVPRDAFTTTTKRDLRALWKSKNKTAVWMVSNCRTIGRREYYVAKLRRYVDVDTYGRCGQHRCPKSRGDSCYADLERTYFYILAFENSICVEYVTEKLYNALRHDIIPVVFGGANYSQVAPRNSYIDALSFKSPRHLAKYLIKLSKNYTEYAAYYTWKDHYYVPPSPEPYCELCKKLQSRAELQRTSSYGDLKSWWFDKANCRSWYGRKVSRPNSTAVKRKKSMSRRKLITRR</sequence>
<gene>
    <name evidence="1" type="ORF">HPB49_014575</name>
</gene>
<keyword evidence="2" id="KW-1185">Reference proteome</keyword>
<organism evidence="1 2">
    <name type="scientific">Dermacentor silvarum</name>
    <name type="common">Tick</name>
    <dbReference type="NCBI Taxonomy" id="543639"/>
    <lineage>
        <taxon>Eukaryota</taxon>
        <taxon>Metazoa</taxon>
        <taxon>Ecdysozoa</taxon>
        <taxon>Arthropoda</taxon>
        <taxon>Chelicerata</taxon>
        <taxon>Arachnida</taxon>
        <taxon>Acari</taxon>
        <taxon>Parasitiformes</taxon>
        <taxon>Ixodida</taxon>
        <taxon>Ixodoidea</taxon>
        <taxon>Ixodidae</taxon>
        <taxon>Rhipicephalinae</taxon>
        <taxon>Dermacentor</taxon>
    </lineage>
</organism>
<name>A0ACB8DNX4_DERSI</name>
<accession>A0ACB8DNX4</accession>
<dbReference type="EMBL" id="CM023479">
    <property type="protein sequence ID" value="KAH7974377.1"/>
    <property type="molecule type" value="Genomic_DNA"/>
</dbReference>
<reference evidence="1" key="1">
    <citation type="submission" date="2020-05" db="EMBL/GenBank/DDBJ databases">
        <title>Large-scale comparative analyses of tick genomes elucidate their genetic diversity and vector capacities.</title>
        <authorList>
            <person name="Jia N."/>
            <person name="Wang J."/>
            <person name="Shi W."/>
            <person name="Du L."/>
            <person name="Sun Y."/>
            <person name="Zhan W."/>
            <person name="Jiang J."/>
            <person name="Wang Q."/>
            <person name="Zhang B."/>
            <person name="Ji P."/>
            <person name="Sakyi L.B."/>
            <person name="Cui X."/>
            <person name="Yuan T."/>
            <person name="Jiang B."/>
            <person name="Yang W."/>
            <person name="Lam T.T.-Y."/>
            <person name="Chang Q."/>
            <person name="Ding S."/>
            <person name="Wang X."/>
            <person name="Zhu J."/>
            <person name="Ruan X."/>
            <person name="Zhao L."/>
            <person name="Wei J."/>
            <person name="Que T."/>
            <person name="Du C."/>
            <person name="Cheng J."/>
            <person name="Dai P."/>
            <person name="Han X."/>
            <person name="Huang E."/>
            <person name="Gao Y."/>
            <person name="Liu J."/>
            <person name="Shao H."/>
            <person name="Ye R."/>
            <person name="Li L."/>
            <person name="Wei W."/>
            <person name="Wang X."/>
            <person name="Wang C."/>
            <person name="Yang T."/>
            <person name="Huo Q."/>
            <person name="Li W."/>
            <person name="Guo W."/>
            <person name="Chen H."/>
            <person name="Zhou L."/>
            <person name="Ni X."/>
            <person name="Tian J."/>
            <person name="Zhou Y."/>
            <person name="Sheng Y."/>
            <person name="Liu T."/>
            <person name="Pan Y."/>
            <person name="Xia L."/>
            <person name="Li J."/>
            <person name="Zhao F."/>
            <person name="Cao W."/>
        </authorList>
    </citation>
    <scope>NUCLEOTIDE SEQUENCE</scope>
    <source>
        <strain evidence="1">Dsil-2018</strain>
    </source>
</reference>
<comment type="caution">
    <text evidence="1">The sequence shown here is derived from an EMBL/GenBank/DDBJ whole genome shotgun (WGS) entry which is preliminary data.</text>
</comment>
<evidence type="ECO:0000313" key="1">
    <source>
        <dbReference type="EMBL" id="KAH7974377.1"/>
    </source>
</evidence>
<dbReference type="Proteomes" id="UP000821865">
    <property type="component" value="Chromosome 10"/>
</dbReference>
<protein>
    <submittedName>
        <fullName evidence="1">Uncharacterized protein</fullName>
    </submittedName>
</protein>
<proteinExistence type="predicted"/>
<evidence type="ECO:0000313" key="2">
    <source>
        <dbReference type="Proteomes" id="UP000821865"/>
    </source>
</evidence>